<feature type="chain" id="PRO_5021780875" evidence="2">
    <location>
        <begin position="20"/>
        <end position="187"/>
    </location>
</feature>
<dbReference type="AlphaFoldDB" id="A0A564ZIK1"/>
<feature type="signal peptide" evidence="2">
    <location>
        <begin position="1"/>
        <end position="19"/>
    </location>
</feature>
<protein>
    <submittedName>
        <fullName evidence="3">Uncharacterized protein</fullName>
    </submittedName>
</protein>
<sequence length="187" mass="20195">MVACIAVIVSLIAAGAALATVPAVRDHLCYEHRMNAFCLIAQIGESDLRVFAWHPAAKPLERDASTHPGSVPKIPPDDQRTYSSSFASGKPQWLYWEARLKSRVPPGRSIRFVVHWTTVDAGGKSVASGVRESTWGADDPAALIIGPVDTVPIGMAGQFPPGHYEIVLKVYGNQLAESEVRGGFDLY</sequence>
<organism evidence="3 4">
    <name type="scientific">Candidatus Methylomirabilis lanthanidiphila</name>
    <dbReference type="NCBI Taxonomy" id="2211376"/>
    <lineage>
        <taxon>Bacteria</taxon>
        <taxon>Candidatus Methylomirabilota</taxon>
        <taxon>Candidatus Methylomirabilia</taxon>
        <taxon>Candidatus Methylomirabilales</taxon>
        <taxon>Candidatus Methylomirabilaceae</taxon>
        <taxon>Candidatus Methylomirabilis</taxon>
    </lineage>
</organism>
<dbReference type="Proteomes" id="UP000334340">
    <property type="component" value="Unassembled WGS sequence"/>
</dbReference>
<name>A0A564ZIK1_9BACT</name>
<evidence type="ECO:0000313" key="4">
    <source>
        <dbReference type="Proteomes" id="UP000334340"/>
    </source>
</evidence>
<evidence type="ECO:0000313" key="3">
    <source>
        <dbReference type="EMBL" id="VUZ85159.1"/>
    </source>
</evidence>
<reference evidence="3 4" key="1">
    <citation type="submission" date="2019-07" db="EMBL/GenBank/DDBJ databases">
        <authorList>
            <person name="Cremers G."/>
        </authorList>
    </citation>
    <scope>NUCLEOTIDE SEQUENCE [LARGE SCALE GENOMIC DNA]</scope>
</reference>
<feature type="region of interest" description="Disordered" evidence="1">
    <location>
        <begin position="62"/>
        <end position="85"/>
    </location>
</feature>
<evidence type="ECO:0000256" key="1">
    <source>
        <dbReference type="SAM" id="MobiDB-lite"/>
    </source>
</evidence>
<evidence type="ECO:0000256" key="2">
    <source>
        <dbReference type="SAM" id="SignalP"/>
    </source>
</evidence>
<proteinExistence type="predicted"/>
<keyword evidence="2" id="KW-0732">Signal</keyword>
<accession>A0A564ZIK1</accession>
<keyword evidence="4" id="KW-1185">Reference proteome</keyword>
<gene>
    <name evidence="3" type="ORF">MELA_01535</name>
</gene>
<dbReference type="EMBL" id="CABIKM010000022">
    <property type="protein sequence ID" value="VUZ85159.1"/>
    <property type="molecule type" value="Genomic_DNA"/>
</dbReference>